<feature type="compositionally biased region" description="Basic and acidic residues" evidence="4">
    <location>
        <begin position="701"/>
        <end position="719"/>
    </location>
</feature>
<protein>
    <submittedName>
        <fullName evidence="6">Uncharacterized protein LOC122147075 isoform X1</fullName>
    </submittedName>
</protein>
<feature type="compositionally biased region" description="Basic and acidic residues" evidence="4">
    <location>
        <begin position="508"/>
        <end position="520"/>
    </location>
</feature>
<comment type="subcellular location">
    <subcellularLocation>
        <location evidence="1">Cytoplasm</location>
        <location evidence="1">Cytoskeleton</location>
        <location evidence="1">Microtubule organizing center</location>
        <location evidence="1">Centrosome</location>
    </subcellularLocation>
</comment>
<dbReference type="PANTHER" id="PTHR21553">
    <property type="entry name" value="ALMS1-RELATED"/>
    <property type="match status" value="1"/>
</dbReference>
<dbReference type="GO" id="GO:0005814">
    <property type="term" value="C:centriole"/>
    <property type="evidence" value="ECO:0007669"/>
    <property type="project" value="TreeGrafter"/>
</dbReference>
<feature type="region of interest" description="Disordered" evidence="4">
    <location>
        <begin position="15"/>
        <end position="55"/>
    </location>
</feature>
<feature type="region of interest" description="Disordered" evidence="4">
    <location>
        <begin position="701"/>
        <end position="723"/>
    </location>
</feature>
<evidence type="ECO:0000256" key="2">
    <source>
        <dbReference type="ARBA" id="ARBA00022490"/>
    </source>
</evidence>
<feature type="compositionally biased region" description="Low complexity" evidence="4">
    <location>
        <begin position="25"/>
        <end position="34"/>
    </location>
</feature>
<sequence length="747" mass="83134">MEVVKPEGWRQLLQPHGAAGKNSTSLLRRSSSWRRPGERGYYEGPAVQVNEPPRGARPLSCIEGVRMDKWLQMLERLQSRRLQYQIPPFVDRTVSMPVFTNEMAGSNPLCPDVSSLHRRNQTPSVFPSVCESSSSSLESVHIKAAPAGENAQFCALAPVRFGWLPIQRHVILTDISDNRHDNSRCQQKPKSPITPVLLSTPAKLNGPRPNDREVVRPEPVGFRYWRTPEKTQSVLHQASGSVSSEGGQNGPQAWNPKAKMDTGHAGPHPVLRDPTRRRGSAPESFSSSISSITITSRKVTQISKPLCTTMNDLADGRRKALVVKVTEQRTTSTTSRPIISASGYNHEEIDHGVVLRRKATIVKMTEQRECFSPSQYRHSYTEGLNEAQLRNESEVNPSPLNQTLTISLEPGGNQWRSQHRSSLSLYLNNLNTSSTARESNTKKYKPPRRPLSCDPSLFNCTELGTNAVKHPAFYNKSSPVPQKTNIDLVSSSSSEARRCSASSGEDGSAGKEGLELDRRLEEREGPISGIKPLTLLKAADNSADLSVDAVLALNAAAVIANIKLQAQQRRTTSHTGTAEVRGQNEHGELKEEAAGANGKDKTCPVEQCVDFVPFESENDLCETALAPLSLSEALAIRRPDFIRHSQARVQALERRLQESLSSHSSPQTPESGECLVKSKDRRIMGKSLQLWSRRSYNQLPEVKKRREEEKRKKEEEKRKLASRTNRLRAELFKKKLLEQILQRGGNH</sequence>
<gene>
    <name evidence="6" type="primary">LOC122147075</name>
</gene>
<feature type="region of interest" description="Disordered" evidence="4">
    <location>
        <begin position="179"/>
        <end position="289"/>
    </location>
</feature>
<dbReference type="SMR" id="A0A9Q9YPJ6"/>
<feature type="domain" description="ALMS motif" evidence="5">
    <location>
        <begin position="673"/>
        <end position="743"/>
    </location>
</feature>
<dbReference type="RefSeq" id="XP_042624033.1">
    <property type="nucleotide sequence ID" value="XM_042768099.1"/>
</dbReference>
<dbReference type="Proteomes" id="UP001155660">
    <property type="component" value="Chromosome A12"/>
</dbReference>
<feature type="compositionally biased region" description="Polar residues" evidence="4">
    <location>
        <begin position="230"/>
        <end position="252"/>
    </location>
</feature>
<dbReference type="GO" id="GO:0005813">
    <property type="term" value="C:centrosome"/>
    <property type="evidence" value="ECO:0007669"/>
    <property type="project" value="UniProtKB-SubCell"/>
</dbReference>
<evidence type="ECO:0000313" key="6">
    <source>
        <dbReference type="RefSeq" id="XP_042624033.1"/>
    </source>
</evidence>
<keyword evidence="2" id="KW-0963">Cytoplasm</keyword>
<accession>A0A9Q9YPJ6</accession>
<dbReference type="GO" id="GO:0005829">
    <property type="term" value="C:cytosol"/>
    <property type="evidence" value="ECO:0007669"/>
    <property type="project" value="TreeGrafter"/>
</dbReference>
<evidence type="ECO:0000256" key="3">
    <source>
        <dbReference type="ARBA" id="ARBA00023212"/>
    </source>
</evidence>
<dbReference type="PANTHER" id="PTHR21553:SF24">
    <property type="entry name" value="(E2-INDEPENDENT) E3 UBIQUITIN-CONJUGATING ENZYME FATS"/>
    <property type="match status" value="1"/>
</dbReference>
<dbReference type="GeneID" id="122147075"/>
<evidence type="ECO:0000256" key="1">
    <source>
        <dbReference type="ARBA" id="ARBA00004300"/>
    </source>
</evidence>
<dbReference type="GO" id="GO:0008017">
    <property type="term" value="F:microtubule binding"/>
    <property type="evidence" value="ECO:0007669"/>
    <property type="project" value="TreeGrafter"/>
</dbReference>
<proteinExistence type="predicted"/>
<dbReference type="KEGG" id="ccar:122147075"/>
<dbReference type="InterPro" id="IPR029299">
    <property type="entry name" value="ALMS_motif"/>
</dbReference>
<dbReference type="OrthoDB" id="8899035at2759"/>
<reference evidence="6" key="1">
    <citation type="submission" date="2025-08" db="UniProtKB">
        <authorList>
            <consortium name="RefSeq"/>
        </authorList>
    </citation>
    <scope>IDENTIFICATION</scope>
    <source>
        <tissue evidence="6">Muscle</tissue>
    </source>
</reference>
<evidence type="ECO:0000259" key="5">
    <source>
        <dbReference type="Pfam" id="PF15309"/>
    </source>
</evidence>
<name>A0A9Q9YPJ6_CYPCA</name>
<evidence type="ECO:0000256" key="4">
    <source>
        <dbReference type="SAM" id="MobiDB-lite"/>
    </source>
</evidence>
<feature type="region of interest" description="Disordered" evidence="4">
    <location>
        <begin position="569"/>
        <end position="599"/>
    </location>
</feature>
<feature type="compositionally biased region" description="Basic and acidic residues" evidence="4">
    <location>
        <begin position="582"/>
        <end position="599"/>
    </location>
</feature>
<feature type="compositionally biased region" description="Low complexity" evidence="4">
    <location>
        <begin position="490"/>
        <end position="503"/>
    </location>
</feature>
<dbReference type="AlphaFoldDB" id="A0A9Q9YPJ6"/>
<keyword evidence="3" id="KW-0206">Cytoskeleton</keyword>
<organism evidence="6">
    <name type="scientific">Cyprinus carpio</name>
    <name type="common">Common carp</name>
    <dbReference type="NCBI Taxonomy" id="7962"/>
    <lineage>
        <taxon>Eukaryota</taxon>
        <taxon>Metazoa</taxon>
        <taxon>Chordata</taxon>
        <taxon>Craniata</taxon>
        <taxon>Vertebrata</taxon>
        <taxon>Euteleostomi</taxon>
        <taxon>Actinopterygii</taxon>
        <taxon>Neopterygii</taxon>
        <taxon>Teleostei</taxon>
        <taxon>Ostariophysi</taxon>
        <taxon>Cypriniformes</taxon>
        <taxon>Cyprinidae</taxon>
        <taxon>Cyprininae</taxon>
        <taxon>Cyprinus</taxon>
    </lineage>
</organism>
<dbReference type="Pfam" id="PF15309">
    <property type="entry name" value="ALMS_motif"/>
    <property type="match status" value="1"/>
</dbReference>
<feature type="compositionally biased region" description="Polar residues" evidence="4">
    <location>
        <begin position="475"/>
        <end position="489"/>
    </location>
</feature>
<dbReference type="GO" id="GO:0046599">
    <property type="term" value="P:regulation of centriole replication"/>
    <property type="evidence" value="ECO:0007669"/>
    <property type="project" value="TreeGrafter"/>
</dbReference>
<feature type="region of interest" description="Disordered" evidence="4">
    <location>
        <begin position="473"/>
        <end position="520"/>
    </location>
</feature>